<dbReference type="GO" id="GO:0006412">
    <property type="term" value="P:translation"/>
    <property type="evidence" value="ECO:0007669"/>
    <property type="project" value="InterPro"/>
</dbReference>
<name>A0A0U1LS70_TALIS</name>
<evidence type="ECO:0000256" key="4">
    <source>
        <dbReference type="ARBA" id="ARBA00022980"/>
    </source>
</evidence>
<evidence type="ECO:0000256" key="7">
    <source>
        <dbReference type="ARBA" id="ARBA00039935"/>
    </source>
</evidence>
<dbReference type="GO" id="GO:0003735">
    <property type="term" value="F:structural constituent of ribosome"/>
    <property type="evidence" value="ECO:0007669"/>
    <property type="project" value="InterPro"/>
</dbReference>
<reference evidence="8 9" key="1">
    <citation type="submission" date="2015-04" db="EMBL/GenBank/DDBJ databases">
        <authorList>
            <person name="Syromyatnikov M.Y."/>
            <person name="Popov V.N."/>
        </authorList>
    </citation>
    <scope>NUCLEOTIDE SEQUENCE [LARGE SCALE GENOMIC DNA]</scope>
    <source>
        <strain evidence="8">WF-38-12</strain>
    </source>
</reference>
<evidence type="ECO:0000313" key="9">
    <source>
        <dbReference type="Proteomes" id="UP000054383"/>
    </source>
</evidence>
<dbReference type="OMA" id="PHCVAQV"/>
<keyword evidence="6" id="KW-0687">Ribonucleoprotein</keyword>
<dbReference type="InterPro" id="IPR051991">
    <property type="entry name" value="Mitoribosomal_protein_bL32"/>
</dbReference>
<comment type="subcellular location">
    <subcellularLocation>
        <location evidence="1">Mitochondrion</location>
    </subcellularLocation>
</comment>
<keyword evidence="5" id="KW-0496">Mitochondrion</keyword>
<accession>A0A0U1LS70</accession>
<sequence length="124" mass="14118">MALQLTRSFARPSLSLRPILPAILQPHTIRLQWSVPTALSVLNGSLTSSFPSFLTDIWESILRAVPKKKTSHMKKRHRQMAGKALKDIKNFRTCPSCGQPKRPHVLCSNCVKEIKEKWKTLDPF</sequence>
<organism evidence="8 9">
    <name type="scientific">Talaromyces islandicus</name>
    <name type="common">Penicillium islandicum</name>
    <dbReference type="NCBI Taxonomy" id="28573"/>
    <lineage>
        <taxon>Eukaryota</taxon>
        <taxon>Fungi</taxon>
        <taxon>Dikarya</taxon>
        <taxon>Ascomycota</taxon>
        <taxon>Pezizomycotina</taxon>
        <taxon>Eurotiomycetes</taxon>
        <taxon>Eurotiomycetidae</taxon>
        <taxon>Eurotiales</taxon>
        <taxon>Trichocomaceae</taxon>
        <taxon>Talaromyces</taxon>
        <taxon>Talaromyces sect. Islandici</taxon>
    </lineage>
</organism>
<gene>
    <name evidence="8" type="ORF">PISL3812_02637</name>
</gene>
<dbReference type="EMBL" id="CVMT01000002">
    <property type="protein sequence ID" value="CRG85592.1"/>
    <property type="molecule type" value="Genomic_DNA"/>
</dbReference>
<protein>
    <recommendedName>
        <fullName evidence="7">Large ribosomal subunit protein bL32m</fullName>
    </recommendedName>
</protein>
<keyword evidence="3" id="KW-0809">Transit peptide</keyword>
<dbReference type="PANTHER" id="PTHR21026">
    <property type="entry name" value="39S RIBOSOMAL PROTEIN L32, MITOCHONDRIAL"/>
    <property type="match status" value="1"/>
</dbReference>
<evidence type="ECO:0000313" key="8">
    <source>
        <dbReference type="EMBL" id="CRG85592.1"/>
    </source>
</evidence>
<dbReference type="SUPFAM" id="SSF57829">
    <property type="entry name" value="Zn-binding ribosomal proteins"/>
    <property type="match status" value="1"/>
</dbReference>
<dbReference type="OrthoDB" id="4221979at2759"/>
<keyword evidence="4" id="KW-0689">Ribosomal protein</keyword>
<dbReference type="Proteomes" id="UP000054383">
    <property type="component" value="Unassembled WGS sequence"/>
</dbReference>
<keyword evidence="9" id="KW-1185">Reference proteome</keyword>
<evidence type="ECO:0000256" key="6">
    <source>
        <dbReference type="ARBA" id="ARBA00023274"/>
    </source>
</evidence>
<dbReference type="NCBIfam" id="TIGR01031">
    <property type="entry name" value="rpmF_bact"/>
    <property type="match status" value="1"/>
</dbReference>
<dbReference type="Pfam" id="PF01783">
    <property type="entry name" value="Ribosomal_L32p"/>
    <property type="match status" value="1"/>
</dbReference>
<dbReference type="GO" id="GO:0005762">
    <property type="term" value="C:mitochondrial large ribosomal subunit"/>
    <property type="evidence" value="ECO:0007669"/>
    <property type="project" value="TreeGrafter"/>
</dbReference>
<dbReference type="InterPro" id="IPR011332">
    <property type="entry name" value="Ribosomal_zn-bd"/>
</dbReference>
<dbReference type="InterPro" id="IPR002677">
    <property type="entry name" value="Ribosomal_bL32"/>
</dbReference>
<dbReference type="PANTHER" id="PTHR21026:SF2">
    <property type="entry name" value="LARGE RIBOSOMAL SUBUNIT PROTEIN BL32M"/>
    <property type="match status" value="1"/>
</dbReference>
<evidence type="ECO:0000256" key="5">
    <source>
        <dbReference type="ARBA" id="ARBA00023128"/>
    </source>
</evidence>
<proteinExistence type="inferred from homology"/>
<evidence type="ECO:0000256" key="3">
    <source>
        <dbReference type="ARBA" id="ARBA00022946"/>
    </source>
</evidence>
<dbReference type="HAMAP" id="MF_00340">
    <property type="entry name" value="Ribosomal_bL32"/>
    <property type="match status" value="1"/>
</dbReference>
<dbReference type="AlphaFoldDB" id="A0A0U1LS70"/>
<dbReference type="STRING" id="28573.A0A0U1LS70"/>
<evidence type="ECO:0000256" key="1">
    <source>
        <dbReference type="ARBA" id="ARBA00004173"/>
    </source>
</evidence>
<comment type="similarity">
    <text evidence="2">Belongs to the bacterial ribosomal protein bL32 family.</text>
</comment>
<evidence type="ECO:0000256" key="2">
    <source>
        <dbReference type="ARBA" id="ARBA00008560"/>
    </source>
</evidence>